<dbReference type="GeneID" id="63835022"/>
<dbReference type="PANTHER" id="PTHR33973:SF4">
    <property type="entry name" value="OS07G0153300 PROTEIN"/>
    <property type="match status" value="1"/>
</dbReference>
<dbReference type="OrthoDB" id="3340520at2759"/>
<name>A0A9P4XU70_CRYP1</name>
<evidence type="ECO:0000313" key="1">
    <source>
        <dbReference type="EMBL" id="KAF3761053.1"/>
    </source>
</evidence>
<protein>
    <submittedName>
        <fullName evidence="1">Uncharacterized protein</fullName>
    </submittedName>
</protein>
<evidence type="ECO:0000313" key="2">
    <source>
        <dbReference type="Proteomes" id="UP000803844"/>
    </source>
</evidence>
<sequence length="624" mass="70784">MSREGPGWLSCAATLLLLHTLGLDSRNVKQVVFGFIVALQVQPGTSRDRLVYHAIGVLQCAVFIAAVFLFCRSVLATKNTPGWTGQGKVLLFPCKTTHSRFFPKKHSFDYSYLVVGIPVGWEGISGGLVSSSSKKQSWFSSPKKGWYHVNSEDYLYRGDGHLSLRDKLDVYLKSQGVEPAHYPHAYLVTAARFLGYHFNPVSFWYLYSADMSLRCMVLEVNNTFDERRMYLLTPEELEVDELEGSRPDSVASVGSDGKPPMFKQQWPKDFHVSPFNSRKGQYSLLASDPLRALAEGQSPIDTTITLKSNKGHSKLVARIISEGHAADPSFMGLVQKAKFLLSWWWVGFITFPRIVREAGRLWFQKKLHVWYRPEPLKESIGRNADSAEQQLEIAFKKYLRYLVDQSQAAIAVHYIPSGIPDSGRELMLSPSAKSGPDNTEEVEFKVLTPAFYTRFISYAHDLEALFSELRESCTVWVSRPDLLPKLLFKKPAVTLEAQSPLDYVCFEAIRYLRRRPERIVRPLTSSHTPSPSSASATVVDIREFRISSMDAFILHQEDEQLRRQYRSLVLRLFIAERFAFGSLLLVDATLILLRTLLAWTLAFAWQGKWRVLGVSLAILFNGYV</sequence>
<dbReference type="AlphaFoldDB" id="A0A9P4XU70"/>
<dbReference type="InterPro" id="IPR010775">
    <property type="entry name" value="DUF1365"/>
</dbReference>
<comment type="caution">
    <text evidence="1">The sequence shown here is derived from an EMBL/GenBank/DDBJ whole genome shotgun (WGS) entry which is preliminary data.</text>
</comment>
<keyword evidence="2" id="KW-1185">Reference proteome</keyword>
<gene>
    <name evidence="1" type="ORF">M406DRAFT_267821</name>
</gene>
<accession>A0A9P4XU70</accession>
<organism evidence="1 2">
    <name type="scientific">Cryphonectria parasitica (strain ATCC 38755 / EP155)</name>
    <dbReference type="NCBI Taxonomy" id="660469"/>
    <lineage>
        <taxon>Eukaryota</taxon>
        <taxon>Fungi</taxon>
        <taxon>Dikarya</taxon>
        <taxon>Ascomycota</taxon>
        <taxon>Pezizomycotina</taxon>
        <taxon>Sordariomycetes</taxon>
        <taxon>Sordariomycetidae</taxon>
        <taxon>Diaporthales</taxon>
        <taxon>Cryphonectriaceae</taxon>
        <taxon>Cryphonectria-Endothia species complex</taxon>
        <taxon>Cryphonectria</taxon>
    </lineage>
</organism>
<dbReference type="RefSeq" id="XP_040772032.1">
    <property type="nucleotide sequence ID" value="XM_040917893.1"/>
</dbReference>
<dbReference type="EMBL" id="MU032352">
    <property type="protein sequence ID" value="KAF3761053.1"/>
    <property type="molecule type" value="Genomic_DNA"/>
</dbReference>
<dbReference type="Proteomes" id="UP000803844">
    <property type="component" value="Unassembled WGS sequence"/>
</dbReference>
<reference evidence="1" key="1">
    <citation type="journal article" date="2020" name="Phytopathology">
        <title>Genome sequence of the chestnut blight fungus Cryphonectria parasitica EP155: A fundamental resource for an archetypical invasive plant pathogen.</title>
        <authorList>
            <person name="Crouch J.A."/>
            <person name="Dawe A."/>
            <person name="Aerts A."/>
            <person name="Barry K."/>
            <person name="Churchill A.C.L."/>
            <person name="Grimwood J."/>
            <person name="Hillman B."/>
            <person name="Milgroom M.G."/>
            <person name="Pangilinan J."/>
            <person name="Smith M."/>
            <person name="Salamov A."/>
            <person name="Schmutz J."/>
            <person name="Yadav J."/>
            <person name="Grigoriev I.V."/>
            <person name="Nuss D."/>
        </authorList>
    </citation>
    <scope>NUCLEOTIDE SEQUENCE</scope>
    <source>
        <strain evidence="1">EP155</strain>
    </source>
</reference>
<dbReference type="Pfam" id="PF07103">
    <property type="entry name" value="DUF1365"/>
    <property type="match status" value="1"/>
</dbReference>
<proteinExistence type="predicted"/>
<dbReference type="PANTHER" id="PTHR33973">
    <property type="entry name" value="OS07G0153300 PROTEIN"/>
    <property type="match status" value="1"/>
</dbReference>